<name>A0A165MD23_EXIGL</name>
<gene>
    <name evidence="2" type="ORF">EXIGLDRAFT_258045</name>
</gene>
<dbReference type="Proteomes" id="UP000077266">
    <property type="component" value="Unassembled WGS sequence"/>
</dbReference>
<accession>A0A165MD23</accession>
<proteinExistence type="predicted"/>
<dbReference type="EMBL" id="KV425912">
    <property type="protein sequence ID" value="KZV99088.1"/>
    <property type="molecule type" value="Genomic_DNA"/>
</dbReference>
<evidence type="ECO:0000313" key="2">
    <source>
        <dbReference type="EMBL" id="KZV99088.1"/>
    </source>
</evidence>
<keyword evidence="3" id="KW-1185">Reference proteome</keyword>
<feature type="compositionally biased region" description="Low complexity" evidence="1">
    <location>
        <begin position="177"/>
        <end position="189"/>
    </location>
</feature>
<reference evidence="2 3" key="1">
    <citation type="journal article" date="2016" name="Mol. Biol. Evol.">
        <title>Comparative Genomics of Early-Diverging Mushroom-Forming Fungi Provides Insights into the Origins of Lignocellulose Decay Capabilities.</title>
        <authorList>
            <person name="Nagy L.G."/>
            <person name="Riley R."/>
            <person name="Tritt A."/>
            <person name="Adam C."/>
            <person name="Daum C."/>
            <person name="Floudas D."/>
            <person name="Sun H."/>
            <person name="Yadav J.S."/>
            <person name="Pangilinan J."/>
            <person name="Larsson K.H."/>
            <person name="Matsuura K."/>
            <person name="Barry K."/>
            <person name="Labutti K."/>
            <person name="Kuo R."/>
            <person name="Ohm R.A."/>
            <person name="Bhattacharya S.S."/>
            <person name="Shirouzu T."/>
            <person name="Yoshinaga Y."/>
            <person name="Martin F.M."/>
            <person name="Grigoriev I.V."/>
            <person name="Hibbett D.S."/>
        </authorList>
    </citation>
    <scope>NUCLEOTIDE SEQUENCE [LARGE SCALE GENOMIC DNA]</scope>
    <source>
        <strain evidence="2 3">HHB12029</strain>
    </source>
</reference>
<dbReference type="AlphaFoldDB" id="A0A165MD23"/>
<evidence type="ECO:0000313" key="3">
    <source>
        <dbReference type="Proteomes" id="UP000077266"/>
    </source>
</evidence>
<dbReference type="InParanoid" id="A0A165MD23"/>
<sequence>MIHLSHTMAPRISENDVVFDPSRHCIVTDPTLPSILPMNFKRDEHIAADPLGVLEAGLEGVKNAYINNTFLDPDSTTRRKNDEDLNAVRRRVEQFMETFTATHPQHRRPHWRFWQAKVVYLLDDDDVAAVAKHYKGCEEAYFQVTVRTVSKGVRHALTVFLRCAEKSQPGSALRDISTPSPCRTSTSTT</sequence>
<evidence type="ECO:0000256" key="1">
    <source>
        <dbReference type="SAM" id="MobiDB-lite"/>
    </source>
</evidence>
<feature type="region of interest" description="Disordered" evidence="1">
    <location>
        <begin position="170"/>
        <end position="189"/>
    </location>
</feature>
<organism evidence="2 3">
    <name type="scientific">Exidia glandulosa HHB12029</name>
    <dbReference type="NCBI Taxonomy" id="1314781"/>
    <lineage>
        <taxon>Eukaryota</taxon>
        <taxon>Fungi</taxon>
        <taxon>Dikarya</taxon>
        <taxon>Basidiomycota</taxon>
        <taxon>Agaricomycotina</taxon>
        <taxon>Agaricomycetes</taxon>
        <taxon>Auriculariales</taxon>
        <taxon>Exidiaceae</taxon>
        <taxon>Exidia</taxon>
    </lineage>
</organism>
<protein>
    <submittedName>
        <fullName evidence="2">Uncharacterized protein</fullName>
    </submittedName>
</protein>